<keyword evidence="1" id="KW-1133">Transmembrane helix</keyword>
<dbReference type="InterPro" id="IPR031566">
    <property type="entry name" value="CitMHS_2"/>
</dbReference>
<keyword evidence="1" id="KW-0472">Membrane</keyword>
<feature type="transmembrane region" description="Helical" evidence="1">
    <location>
        <begin position="54"/>
        <end position="71"/>
    </location>
</feature>
<feature type="transmembrane region" description="Helical" evidence="1">
    <location>
        <begin position="331"/>
        <end position="358"/>
    </location>
</feature>
<evidence type="ECO:0000313" key="2">
    <source>
        <dbReference type="EMBL" id="SKA90207.1"/>
    </source>
</evidence>
<feature type="transmembrane region" description="Helical" evidence="1">
    <location>
        <begin position="192"/>
        <end position="210"/>
    </location>
</feature>
<feature type="transmembrane region" description="Helical" evidence="1">
    <location>
        <begin position="232"/>
        <end position="252"/>
    </location>
</feature>
<gene>
    <name evidence="2" type="ORF">SAMN02745166_01677</name>
</gene>
<feature type="transmembrane region" description="Helical" evidence="1">
    <location>
        <begin position="420"/>
        <end position="444"/>
    </location>
</feature>
<dbReference type="RefSeq" id="WP_078812858.1">
    <property type="nucleotide sequence ID" value="NZ_FUYE01000004.1"/>
</dbReference>
<feature type="transmembrane region" description="Helical" evidence="1">
    <location>
        <begin position="149"/>
        <end position="171"/>
    </location>
</feature>
<feature type="transmembrane region" description="Helical" evidence="1">
    <location>
        <begin position="114"/>
        <end position="137"/>
    </location>
</feature>
<evidence type="ECO:0000256" key="1">
    <source>
        <dbReference type="SAM" id="Phobius"/>
    </source>
</evidence>
<evidence type="ECO:0000313" key="3">
    <source>
        <dbReference type="Proteomes" id="UP000190774"/>
    </source>
</evidence>
<feature type="transmembrane region" description="Helical" evidence="1">
    <location>
        <begin position="378"/>
        <end position="399"/>
    </location>
</feature>
<dbReference type="AlphaFoldDB" id="A0A1T4XKZ4"/>
<feature type="transmembrane region" description="Helical" evidence="1">
    <location>
        <begin position="26"/>
        <end position="47"/>
    </location>
</feature>
<name>A0A1T4XKZ4_9BACT</name>
<organism evidence="2 3">
    <name type="scientific">Prosthecobacter debontii</name>
    <dbReference type="NCBI Taxonomy" id="48467"/>
    <lineage>
        <taxon>Bacteria</taxon>
        <taxon>Pseudomonadati</taxon>
        <taxon>Verrucomicrobiota</taxon>
        <taxon>Verrucomicrobiia</taxon>
        <taxon>Verrucomicrobiales</taxon>
        <taxon>Verrucomicrobiaceae</taxon>
        <taxon>Prosthecobacter</taxon>
    </lineage>
</organism>
<keyword evidence="1" id="KW-0812">Transmembrane</keyword>
<feature type="transmembrane region" description="Helical" evidence="1">
    <location>
        <begin position="301"/>
        <end position="319"/>
    </location>
</feature>
<dbReference type="Pfam" id="PF16980">
    <property type="entry name" value="CitMHS_2"/>
    <property type="match status" value="1"/>
</dbReference>
<feature type="transmembrane region" description="Helical" evidence="1">
    <location>
        <begin position="83"/>
        <end position="102"/>
    </location>
</feature>
<feature type="transmembrane region" description="Helical" evidence="1">
    <location>
        <begin position="259"/>
        <end position="281"/>
    </location>
</feature>
<accession>A0A1T4XKZ4</accession>
<dbReference type="Proteomes" id="UP000190774">
    <property type="component" value="Unassembled WGS sequence"/>
</dbReference>
<dbReference type="OrthoDB" id="9765532at2"/>
<dbReference type="EMBL" id="FUYE01000004">
    <property type="protein sequence ID" value="SKA90207.1"/>
    <property type="molecule type" value="Genomic_DNA"/>
</dbReference>
<proteinExistence type="predicted"/>
<protein>
    <submittedName>
        <fullName evidence="2">Transporter, UIT6 family</fullName>
    </submittedName>
</protein>
<sequence>MLPLLAAAAAEAQAHAHASLPPYWTVAPFALLLLCIALMPLFAAHFWEHHYPKVAVGLGLVTAIYYLTVQGDWHPLLHAGHEYVSFMALVGSLFVISGGINIRVKGEATPLRNTIFLAIGAVLANFIGTTGASMLMIRPWIKMNKYRITGFHVVFFIFIVSNVGGCLTPIGDPPLFLGFLRGVPFGWVLEHCWNGWAMAVALLLAVFFAIDNINFRKAPKAVREKETAEEHFFIRGLMNLAFLGVVLGAVFLPKSVQETVIGGVLSVPAIVMISAAVASYFTTKPELHEANDFNFGPVKEVGFLFIGIFLTMIPALQILQSGEAVKISSPLGYYFATGALSAFLDNAPTYLSFLAAAMGTEHLSVESPTDVLAFAGSHPHLLMAISLGAVFFGAGSYIGNGPNFMVKAIADKAKVHTPDFLRYMWQFSIPVLLPILVIVGFVLLKGGH</sequence>
<dbReference type="STRING" id="48467.SAMN02745166_01677"/>
<reference evidence="3" key="1">
    <citation type="submission" date="2017-02" db="EMBL/GenBank/DDBJ databases">
        <authorList>
            <person name="Varghese N."/>
            <person name="Submissions S."/>
        </authorList>
    </citation>
    <scope>NUCLEOTIDE SEQUENCE [LARGE SCALE GENOMIC DNA]</scope>
    <source>
        <strain evidence="3">ATCC 700200</strain>
    </source>
</reference>
<keyword evidence="3" id="KW-1185">Reference proteome</keyword>